<dbReference type="SMART" id="SM01007">
    <property type="entry name" value="Aldolase_II"/>
    <property type="match status" value="1"/>
</dbReference>
<evidence type="ECO:0000256" key="1">
    <source>
        <dbReference type="ARBA" id="ARBA00006484"/>
    </source>
</evidence>
<dbReference type="EMBL" id="CP107246">
    <property type="protein sequence ID" value="WIM05421.1"/>
    <property type="molecule type" value="Genomic_DNA"/>
</dbReference>
<dbReference type="PANTHER" id="PTHR24321:SF14">
    <property type="entry name" value="SHORT-CHAIN TYPE DEHYDROGENASE_REDUCTASE BLR2146-RELATED"/>
    <property type="match status" value="1"/>
</dbReference>
<keyword evidence="2" id="KW-0560">Oxidoreductase</keyword>
<dbReference type="SUPFAM" id="SSF51735">
    <property type="entry name" value="NAD(P)-binding Rossmann-fold domains"/>
    <property type="match status" value="1"/>
</dbReference>
<proteinExistence type="inferred from homology"/>
<dbReference type="InterPro" id="IPR036291">
    <property type="entry name" value="NAD(P)-bd_dom_sf"/>
</dbReference>
<dbReference type="PRINTS" id="PR00081">
    <property type="entry name" value="GDHRDH"/>
</dbReference>
<evidence type="ECO:0000256" key="2">
    <source>
        <dbReference type="ARBA" id="ARBA00023002"/>
    </source>
</evidence>
<dbReference type="KEGG" id="npv:OHM77_12155"/>
<dbReference type="InterPro" id="IPR001303">
    <property type="entry name" value="Aldolase_II/adducin_N"/>
</dbReference>
<dbReference type="GO" id="GO:0016491">
    <property type="term" value="F:oxidoreductase activity"/>
    <property type="evidence" value="ECO:0007669"/>
    <property type="project" value="UniProtKB-KW"/>
</dbReference>
<dbReference type="Gene3D" id="3.40.225.10">
    <property type="entry name" value="Class II aldolase/adducin N-terminal domain"/>
    <property type="match status" value="1"/>
</dbReference>
<evidence type="ECO:0000259" key="3">
    <source>
        <dbReference type="SMART" id="SM01007"/>
    </source>
</evidence>
<dbReference type="NCBIfam" id="NF006196">
    <property type="entry name" value="PRK08324.2-4"/>
    <property type="match status" value="1"/>
</dbReference>
<dbReference type="Pfam" id="PF00106">
    <property type="entry name" value="adh_short"/>
    <property type="match status" value="1"/>
</dbReference>
<dbReference type="SUPFAM" id="SSF53639">
    <property type="entry name" value="AraD/HMP-PK domain-like"/>
    <property type="match status" value="1"/>
</dbReference>
<dbReference type="AlphaFoldDB" id="A0AA49FKC0"/>
<accession>A0AA49FKC0</accession>
<dbReference type="Proteomes" id="UP001234916">
    <property type="component" value="Chromosome"/>
</dbReference>
<organism evidence="4">
    <name type="scientific">Candidatus Nitricoxidivorans perseverans</name>
    <dbReference type="NCBI Taxonomy" id="2975601"/>
    <lineage>
        <taxon>Bacteria</taxon>
        <taxon>Pseudomonadati</taxon>
        <taxon>Pseudomonadota</taxon>
        <taxon>Betaproteobacteria</taxon>
        <taxon>Nitrosomonadales</taxon>
        <taxon>Sterolibacteriaceae</taxon>
        <taxon>Candidatus Nitricoxidivorans</taxon>
    </lineage>
</organism>
<sequence>MTVNLWNDADAPEGDLAQRVYTSRLLGRDKSLVLHGGGNTSVKIREMNLVGEEEDILYIKGSGWDLETIEAGGFAPVRLAHCLKLAELESLSDPQMVNELRTHMTQASAPTPSVETILHALLPWKFVDHTHADAIVSITNTEDGAERIRELYGDKVVVVPYVMPGFDLARICALGFPLQRKPATIGMVLLNHGIFSFGDTAKEPYDRMIELVTMAEDYLKTRGAWDDEPASLAPDDSAWRFDLAALRREISKAAGSPMLVCTHANSKALAFARRADLAPISQQGTATPDHVIRTKRLPMLGRDVAAYADAYRAYFAEHAKKAGGIRTMLDPAPRVILDPEWGMATVGRSAKDAEIVADIYDHTIDVIARATRLGGFRTLAPKELFEVEYWDLEQAKLKKSGKPPAFAGEIALVTGAFSGIGRACVDSLLSRGAAVIGLDINPAIETMISRPDFLGVTCDVGDPSQIVAAIEQGARRFGGLDMLVLNAGVFPGGCRIESLADDEWRRVMAINLDANLAFLRECHPLLKLAPRRGRVVIIGSKNVPAPGPGAAAYSASKAALNQLARVAALEWGADGIRINSLHPNAVFDTGLWTPEVLESRAKHYGLTVEQYKTNNVLKVEVTSRDVAELAAEMCGPLFAKTTAAQVPVDGGNERVI</sequence>
<comment type="similarity">
    <text evidence="1">Belongs to the short-chain dehydrogenases/reductases (SDR) family.</text>
</comment>
<dbReference type="InterPro" id="IPR036409">
    <property type="entry name" value="Aldolase_II/adducin_N_sf"/>
</dbReference>
<protein>
    <submittedName>
        <fullName evidence="4">Bifunctional aldolase/short-chain dehydrogenase</fullName>
    </submittedName>
</protein>
<gene>
    <name evidence="4" type="ORF">OHM77_12155</name>
</gene>
<feature type="domain" description="Class II aldolase/adducin N-terminal" evidence="3">
    <location>
        <begin position="18"/>
        <end position="219"/>
    </location>
</feature>
<dbReference type="PRINTS" id="PR00080">
    <property type="entry name" value="SDRFAMILY"/>
</dbReference>
<dbReference type="PANTHER" id="PTHR24321">
    <property type="entry name" value="DEHYDROGENASES, SHORT CHAIN"/>
    <property type="match status" value="1"/>
</dbReference>
<reference evidence="4" key="1">
    <citation type="journal article" date="2023" name="Nat. Microbiol.">
        <title>Enrichment and characterization of a nitric oxide-reducing microbial community in a continuous bioreactor.</title>
        <authorList>
            <person name="Garrido-Amador P."/>
            <person name="Stortenbeker N."/>
            <person name="Wessels H.J.C.T."/>
            <person name="Speth D.R."/>
            <person name="Garcia-Heredia I."/>
            <person name="Kartal B."/>
        </authorList>
    </citation>
    <scope>NUCLEOTIDE SEQUENCE</scope>
    <source>
        <strain evidence="4">MAG1</strain>
    </source>
</reference>
<dbReference type="PROSITE" id="PS00061">
    <property type="entry name" value="ADH_SHORT"/>
    <property type="match status" value="1"/>
</dbReference>
<dbReference type="Pfam" id="PF00596">
    <property type="entry name" value="Aldolase_II"/>
    <property type="match status" value="1"/>
</dbReference>
<dbReference type="Gene3D" id="3.40.50.720">
    <property type="entry name" value="NAD(P)-binding Rossmann-like Domain"/>
    <property type="match status" value="1"/>
</dbReference>
<evidence type="ECO:0000313" key="4">
    <source>
        <dbReference type="EMBL" id="WIM05421.1"/>
    </source>
</evidence>
<dbReference type="InterPro" id="IPR002347">
    <property type="entry name" value="SDR_fam"/>
</dbReference>
<name>A0AA49FKC0_9PROT</name>
<dbReference type="InterPro" id="IPR020904">
    <property type="entry name" value="Sc_DH/Rdtase_CS"/>
</dbReference>